<evidence type="ECO:0000256" key="6">
    <source>
        <dbReference type="ARBA" id="ARBA00023136"/>
    </source>
</evidence>
<proteinExistence type="predicted"/>
<dbReference type="AlphaFoldDB" id="A0A543FSH7"/>
<keyword evidence="11" id="KW-1185">Reference proteome</keyword>
<evidence type="ECO:0000256" key="1">
    <source>
        <dbReference type="ARBA" id="ARBA00004651"/>
    </source>
</evidence>
<dbReference type="RefSeq" id="WP_142103576.1">
    <property type="nucleotide sequence ID" value="NZ_VFPH01000002.1"/>
</dbReference>
<sequence length="597" mass="62452">MTAVGVHRPTPWAVVAPYLRSRPATLAALAGWSLVESLPSLASGAFLALAIDEGFARNLPLVGLGYLALVAGTHIVAGQATRRIYPLVGELAEAVRDGLLTRVVTGLLSGAATSRAAVDTSVVSRMTQQVETARDVLAGLLVIARRTVFAVLAAVIGLTVLEPLLLAAVVPPLVVVLSVFVLLLTPLVRRHRAQVLTEERVAEVTGQVVVGLRDVAAFRAEDHVVELAGEAFEQHRSAVHRLAALTSARTTAVALGAYVPVVVLLALAPALGERGVTAGALVGAVTYLVGTVEPTLRALTLTVGGSALRLAVALHRIAETSEAVERAPLPPATRSAPPRGTDVELRSVSFAYGPEVEPVIRALDLRLAAGSHWAVVGPSGIGKSTLAGLLGGLDQPQQGCLTIGGVALTDHRRLITVVPQESYVFDGTLRENLCYLRPDATDREVAATVTLLGAECLLRVRGGIDEGIDAKIVATDLDAAQRQLVALVRAHLSPAPVIVLDEATCHLDPVSEAVVEQAFAERGGTLVVIAHRMSSAMRADNVLVLDGTASNATGTHESLRRSSAAYAELAGWWADPVAAAVHLPPAPQRRKVRRKLA</sequence>
<evidence type="ECO:0000256" key="2">
    <source>
        <dbReference type="ARBA" id="ARBA00022692"/>
    </source>
</evidence>
<accession>A0A543FSH7</accession>
<feature type="transmembrane region" description="Helical" evidence="7">
    <location>
        <begin position="57"/>
        <end position="77"/>
    </location>
</feature>
<dbReference type="InterPro" id="IPR003439">
    <property type="entry name" value="ABC_transporter-like_ATP-bd"/>
</dbReference>
<dbReference type="PROSITE" id="PS50929">
    <property type="entry name" value="ABC_TM1F"/>
    <property type="match status" value="1"/>
</dbReference>
<dbReference type="GO" id="GO:0005524">
    <property type="term" value="F:ATP binding"/>
    <property type="evidence" value="ECO:0007669"/>
    <property type="project" value="UniProtKB-KW"/>
</dbReference>
<organism evidence="10 11">
    <name type="scientific">Pseudonocardia cypriaca</name>
    <dbReference type="NCBI Taxonomy" id="882449"/>
    <lineage>
        <taxon>Bacteria</taxon>
        <taxon>Bacillati</taxon>
        <taxon>Actinomycetota</taxon>
        <taxon>Actinomycetes</taxon>
        <taxon>Pseudonocardiales</taxon>
        <taxon>Pseudonocardiaceae</taxon>
        <taxon>Pseudonocardia</taxon>
    </lineage>
</organism>
<dbReference type="Pfam" id="PF00005">
    <property type="entry name" value="ABC_tran"/>
    <property type="match status" value="1"/>
</dbReference>
<keyword evidence="5 7" id="KW-1133">Transmembrane helix</keyword>
<dbReference type="PANTHER" id="PTHR24221:SF654">
    <property type="entry name" value="ATP-BINDING CASSETTE SUB-FAMILY B MEMBER 6"/>
    <property type="match status" value="1"/>
</dbReference>
<dbReference type="GO" id="GO:0034040">
    <property type="term" value="F:ATPase-coupled lipid transmembrane transporter activity"/>
    <property type="evidence" value="ECO:0007669"/>
    <property type="project" value="TreeGrafter"/>
</dbReference>
<dbReference type="InterPro" id="IPR003593">
    <property type="entry name" value="AAA+_ATPase"/>
</dbReference>
<feature type="transmembrane region" description="Helical" evidence="7">
    <location>
        <begin position="164"/>
        <end position="184"/>
    </location>
</feature>
<dbReference type="Gene3D" id="1.20.1560.10">
    <property type="entry name" value="ABC transporter type 1, transmembrane domain"/>
    <property type="match status" value="1"/>
</dbReference>
<dbReference type="SUPFAM" id="SSF90123">
    <property type="entry name" value="ABC transporter transmembrane region"/>
    <property type="match status" value="1"/>
</dbReference>
<feature type="domain" description="ABC transmembrane type-1" evidence="9">
    <location>
        <begin position="24"/>
        <end position="307"/>
    </location>
</feature>
<keyword evidence="4 10" id="KW-0067">ATP-binding</keyword>
<evidence type="ECO:0000256" key="3">
    <source>
        <dbReference type="ARBA" id="ARBA00022741"/>
    </source>
</evidence>
<dbReference type="Gene3D" id="3.40.50.300">
    <property type="entry name" value="P-loop containing nucleotide triphosphate hydrolases"/>
    <property type="match status" value="1"/>
</dbReference>
<dbReference type="InterPro" id="IPR036640">
    <property type="entry name" value="ABC1_TM_sf"/>
</dbReference>
<dbReference type="GO" id="GO:0016887">
    <property type="term" value="F:ATP hydrolysis activity"/>
    <property type="evidence" value="ECO:0007669"/>
    <property type="project" value="InterPro"/>
</dbReference>
<feature type="transmembrane region" description="Helical" evidence="7">
    <location>
        <begin position="136"/>
        <end position="158"/>
    </location>
</feature>
<feature type="transmembrane region" description="Helical" evidence="7">
    <location>
        <begin position="26"/>
        <end position="51"/>
    </location>
</feature>
<feature type="domain" description="ABC transporter" evidence="8">
    <location>
        <begin position="343"/>
        <end position="572"/>
    </location>
</feature>
<evidence type="ECO:0000256" key="7">
    <source>
        <dbReference type="SAM" id="Phobius"/>
    </source>
</evidence>
<comment type="caution">
    <text evidence="10">The sequence shown here is derived from an EMBL/GenBank/DDBJ whole genome shotgun (WGS) entry which is preliminary data.</text>
</comment>
<evidence type="ECO:0000259" key="8">
    <source>
        <dbReference type="PROSITE" id="PS50893"/>
    </source>
</evidence>
<keyword evidence="3" id="KW-0547">Nucleotide-binding</keyword>
<gene>
    <name evidence="10" type="ORF">FB388_3889</name>
</gene>
<dbReference type="InterPro" id="IPR027417">
    <property type="entry name" value="P-loop_NTPase"/>
</dbReference>
<evidence type="ECO:0000256" key="4">
    <source>
        <dbReference type="ARBA" id="ARBA00022840"/>
    </source>
</evidence>
<feature type="transmembrane region" description="Helical" evidence="7">
    <location>
        <begin position="251"/>
        <end position="271"/>
    </location>
</feature>
<dbReference type="SMART" id="SM00382">
    <property type="entry name" value="AAA"/>
    <property type="match status" value="1"/>
</dbReference>
<evidence type="ECO:0000313" key="11">
    <source>
        <dbReference type="Proteomes" id="UP000319818"/>
    </source>
</evidence>
<evidence type="ECO:0000256" key="5">
    <source>
        <dbReference type="ARBA" id="ARBA00022989"/>
    </source>
</evidence>
<keyword evidence="6 7" id="KW-0472">Membrane</keyword>
<dbReference type="EMBL" id="VFPH01000002">
    <property type="protein sequence ID" value="TQM36704.1"/>
    <property type="molecule type" value="Genomic_DNA"/>
</dbReference>
<dbReference type="GO" id="GO:0140359">
    <property type="term" value="F:ABC-type transporter activity"/>
    <property type="evidence" value="ECO:0007669"/>
    <property type="project" value="InterPro"/>
</dbReference>
<name>A0A543FSH7_9PSEU</name>
<dbReference type="PROSITE" id="PS50893">
    <property type="entry name" value="ABC_TRANSPORTER_2"/>
    <property type="match status" value="1"/>
</dbReference>
<dbReference type="InterPro" id="IPR039421">
    <property type="entry name" value="Type_1_exporter"/>
</dbReference>
<protein>
    <submittedName>
        <fullName evidence="10">ATP-binding cassette subfamily C protein</fullName>
    </submittedName>
</protein>
<dbReference type="PANTHER" id="PTHR24221">
    <property type="entry name" value="ATP-BINDING CASSETTE SUB-FAMILY B"/>
    <property type="match status" value="1"/>
</dbReference>
<dbReference type="Proteomes" id="UP000319818">
    <property type="component" value="Unassembled WGS sequence"/>
</dbReference>
<evidence type="ECO:0000313" key="10">
    <source>
        <dbReference type="EMBL" id="TQM36704.1"/>
    </source>
</evidence>
<reference evidence="10 11" key="1">
    <citation type="submission" date="2019-06" db="EMBL/GenBank/DDBJ databases">
        <title>Sequencing the genomes of 1000 actinobacteria strains.</title>
        <authorList>
            <person name="Klenk H.-P."/>
        </authorList>
    </citation>
    <scope>NUCLEOTIDE SEQUENCE [LARGE SCALE GENOMIC DNA]</scope>
    <source>
        <strain evidence="10 11">DSM 45511</strain>
    </source>
</reference>
<comment type="subcellular location">
    <subcellularLocation>
        <location evidence="1">Cell membrane</location>
        <topology evidence="1">Multi-pass membrane protein</topology>
    </subcellularLocation>
</comment>
<keyword evidence="2 7" id="KW-0812">Transmembrane</keyword>
<dbReference type="OrthoDB" id="9806127at2"/>
<dbReference type="SUPFAM" id="SSF52540">
    <property type="entry name" value="P-loop containing nucleoside triphosphate hydrolases"/>
    <property type="match status" value="1"/>
</dbReference>
<evidence type="ECO:0000259" key="9">
    <source>
        <dbReference type="PROSITE" id="PS50929"/>
    </source>
</evidence>
<dbReference type="InterPro" id="IPR011527">
    <property type="entry name" value="ABC1_TM_dom"/>
</dbReference>
<dbReference type="CDD" id="cd03228">
    <property type="entry name" value="ABCC_MRP_Like"/>
    <property type="match status" value="1"/>
</dbReference>
<dbReference type="GO" id="GO:0005886">
    <property type="term" value="C:plasma membrane"/>
    <property type="evidence" value="ECO:0007669"/>
    <property type="project" value="UniProtKB-SubCell"/>
</dbReference>